<gene>
    <name evidence="4" type="primary">PARPA_11983.1 scaffold 44747</name>
</gene>
<proteinExistence type="inferred from homology"/>
<evidence type="ECO:0000256" key="2">
    <source>
        <dbReference type="SAM" id="MobiDB-lite"/>
    </source>
</evidence>
<accession>A0A0B7NQ68</accession>
<comment type="similarity">
    <text evidence="1">Belongs to the phosducin family.</text>
</comment>
<sequence>MDDPNADTEWNDILRAKGILPPKDEKRDDELEDAFVDMVRARQAKLDSLDNKDLDELDELEDLEDDQILNEYRHKRMMEMQAQAAKEKFGEVKEISKTDFIKEVTEASKECHVVVHLYQDYIPACKLMNRCLNELALQFKATKFVRIVANMCIPNYPDQNLPTLLVYGDGDIKANLAGAIQFGGMKMTTKSLRTILAQYGAVPAEEKEDDNRNSESKRTIYQSTATAALSDDDESDTDDRGYY</sequence>
<dbReference type="OrthoDB" id="45518at2759"/>
<dbReference type="AlphaFoldDB" id="A0A0B7NQ68"/>
<organism evidence="4 5">
    <name type="scientific">Parasitella parasitica</name>
    <dbReference type="NCBI Taxonomy" id="35722"/>
    <lineage>
        <taxon>Eukaryota</taxon>
        <taxon>Fungi</taxon>
        <taxon>Fungi incertae sedis</taxon>
        <taxon>Mucoromycota</taxon>
        <taxon>Mucoromycotina</taxon>
        <taxon>Mucoromycetes</taxon>
        <taxon>Mucorales</taxon>
        <taxon>Mucorineae</taxon>
        <taxon>Mucoraceae</taxon>
        <taxon>Parasitella</taxon>
    </lineage>
</organism>
<protein>
    <recommendedName>
        <fullName evidence="3">Phosducin domain-containing protein</fullName>
    </recommendedName>
</protein>
<name>A0A0B7NQ68_9FUNG</name>
<dbReference type="InterPro" id="IPR051498">
    <property type="entry name" value="Phosducin-like_chap/apop_reg"/>
</dbReference>
<dbReference type="STRING" id="35722.A0A0B7NQ68"/>
<feature type="compositionally biased region" description="Basic and acidic residues" evidence="2">
    <location>
        <begin position="209"/>
        <end position="218"/>
    </location>
</feature>
<evidence type="ECO:0000259" key="3">
    <source>
        <dbReference type="Pfam" id="PF02114"/>
    </source>
</evidence>
<dbReference type="CDD" id="cd02988">
    <property type="entry name" value="Phd_like_VIAF"/>
    <property type="match status" value="1"/>
</dbReference>
<dbReference type="Pfam" id="PF02114">
    <property type="entry name" value="Phosducin"/>
    <property type="match status" value="1"/>
</dbReference>
<dbReference type="GO" id="GO:0005737">
    <property type="term" value="C:cytoplasm"/>
    <property type="evidence" value="ECO:0007669"/>
    <property type="project" value="TreeGrafter"/>
</dbReference>
<evidence type="ECO:0000256" key="1">
    <source>
        <dbReference type="ARBA" id="ARBA00009686"/>
    </source>
</evidence>
<reference evidence="4 5" key="1">
    <citation type="submission" date="2014-09" db="EMBL/GenBank/DDBJ databases">
        <authorList>
            <person name="Ellenberger Sabrina"/>
        </authorList>
    </citation>
    <scope>NUCLEOTIDE SEQUENCE [LARGE SCALE GENOMIC DNA]</scope>
    <source>
        <strain evidence="4 5">CBS 412.66</strain>
    </source>
</reference>
<dbReference type="Proteomes" id="UP000054107">
    <property type="component" value="Unassembled WGS sequence"/>
</dbReference>
<dbReference type="InterPro" id="IPR024253">
    <property type="entry name" value="Phosducin_thioredoxin-like_dom"/>
</dbReference>
<feature type="region of interest" description="Disordered" evidence="2">
    <location>
        <begin position="204"/>
        <end position="243"/>
    </location>
</feature>
<dbReference type="GO" id="GO:0006457">
    <property type="term" value="P:protein folding"/>
    <property type="evidence" value="ECO:0007669"/>
    <property type="project" value="TreeGrafter"/>
</dbReference>
<dbReference type="InterPro" id="IPR036249">
    <property type="entry name" value="Thioredoxin-like_sf"/>
</dbReference>
<dbReference type="Gene3D" id="3.40.30.10">
    <property type="entry name" value="Glutaredoxin"/>
    <property type="match status" value="1"/>
</dbReference>
<dbReference type="PANTHER" id="PTHR45809">
    <property type="entry name" value="VIRAL IAP-ASSOCIATED FACTOR HOMOLOG"/>
    <property type="match status" value="1"/>
</dbReference>
<feature type="domain" description="Phosducin" evidence="3">
    <location>
        <begin position="61"/>
        <end position="207"/>
    </location>
</feature>
<dbReference type="EMBL" id="LN733713">
    <property type="protein sequence ID" value="CEP17685.1"/>
    <property type="molecule type" value="Genomic_DNA"/>
</dbReference>
<dbReference type="SUPFAM" id="SSF52833">
    <property type="entry name" value="Thioredoxin-like"/>
    <property type="match status" value="1"/>
</dbReference>
<keyword evidence="5" id="KW-1185">Reference proteome</keyword>
<evidence type="ECO:0000313" key="5">
    <source>
        <dbReference type="Proteomes" id="UP000054107"/>
    </source>
</evidence>
<dbReference type="PANTHER" id="PTHR45809:SF3">
    <property type="entry name" value="VIRAL IAP-ASSOCIATED FACTOR HOMOLOG"/>
    <property type="match status" value="1"/>
</dbReference>
<evidence type="ECO:0000313" key="4">
    <source>
        <dbReference type="EMBL" id="CEP17685.1"/>
    </source>
</evidence>